<dbReference type="RefSeq" id="WP_127633151.1">
    <property type="nucleotide sequence ID" value="NZ_CP065022.1"/>
</dbReference>
<dbReference type="Proteomes" id="UP000429484">
    <property type="component" value="Unassembled WGS sequence"/>
</dbReference>
<sequence>MRAIVNIILLFLVLTFLASSLIGIILIPLYFFFVFFGSTNRKRKVASKIDAMLVDGERIVASAIEYRAMSLFRRRRSIFTTNNRIIFIKRNLLGGYQMMDRKWKDLRDAQMSENSLPGLSGTALYFSFIDAPGESMQLAGVSPVDAAKVYTFAQSQEQAWEEKRRARDLEEKRAASGGINFHGFPQQSGPSEPLNPTLISGKTIDASPSDIVASEINRAKVLLDSGSISDDEFQEIKSKILNRHF</sequence>
<evidence type="ECO:0000259" key="3">
    <source>
        <dbReference type="Pfam" id="PF14470"/>
    </source>
</evidence>
<keyword evidence="2" id="KW-1133">Transmembrane helix</keyword>
<feature type="region of interest" description="Disordered" evidence="1">
    <location>
        <begin position="177"/>
        <end position="196"/>
    </location>
</feature>
<evidence type="ECO:0000313" key="4">
    <source>
        <dbReference type="EMBL" id="MQW31885.1"/>
    </source>
</evidence>
<evidence type="ECO:0000256" key="2">
    <source>
        <dbReference type="SAM" id="Phobius"/>
    </source>
</evidence>
<reference evidence="4 5" key="1">
    <citation type="journal article" date="2013" name="Genome Biol.">
        <title>Comparative genomics of the core and accessory genomes of 48 Sinorhizobium strains comprising five genospecies.</title>
        <authorList>
            <person name="Sugawara M."/>
            <person name="Epstein B."/>
            <person name="Badgley B.D."/>
            <person name="Unno T."/>
            <person name="Xu L."/>
            <person name="Reese J."/>
            <person name="Gyaneshwar P."/>
            <person name="Denny R."/>
            <person name="Mudge J."/>
            <person name="Bharti A.K."/>
            <person name="Farmer A.D."/>
            <person name="May G.D."/>
            <person name="Woodward J.E."/>
            <person name="Medigue C."/>
            <person name="Vallenet D."/>
            <person name="Lajus A."/>
            <person name="Rouy Z."/>
            <person name="Martinez-Vaz B."/>
            <person name="Tiffin P."/>
            <person name="Young N.D."/>
            <person name="Sadowsky M.J."/>
        </authorList>
    </citation>
    <scope>NUCLEOTIDE SEQUENCE [LARGE SCALE GENOMIC DNA]</scope>
    <source>
        <strain evidence="4 5">N6B1</strain>
    </source>
</reference>
<comment type="caution">
    <text evidence="4">The sequence shown here is derived from an EMBL/GenBank/DDBJ whole genome shotgun (WGS) entry which is preliminary data.</text>
</comment>
<keyword evidence="2" id="KW-0472">Membrane</keyword>
<dbReference type="InterPro" id="IPR039519">
    <property type="entry name" value="YokE-like_PH"/>
</dbReference>
<feature type="transmembrane region" description="Helical" evidence="2">
    <location>
        <begin position="6"/>
        <end position="36"/>
    </location>
</feature>
<feature type="domain" description="YokE-like PH" evidence="3">
    <location>
        <begin position="72"/>
        <end position="152"/>
    </location>
</feature>
<dbReference type="Pfam" id="PF14470">
    <property type="entry name" value="bPH_3"/>
    <property type="match status" value="1"/>
</dbReference>
<dbReference type="EMBL" id="WISR01000035">
    <property type="protein sequence ID" value="MQW31885.1"/>
    <property type="molecule type" value="Genomic_DNA"/>
</dbReference>
<protein>
    <recommendedName>
        <fullName evidence="3">YokE-like PH domain-containing protein</fullName>
    </recommendedName>
</protein>
<proteinExistence type="predicted"/>
<gene>
    <name evidence="4" type="ORF">GHK53_03205</name>
</gene>
<evidence type="ECO:0000256" key="1">
    <source>
        <dbReference type="SAM" id="MobiDB-lite"/>
    </source>
</evidence>
<dbReference type="AlphaFoldDB" id="A0AAW9TIH1"/>
<accession>A0AAW9TIH1</accession>
<name>A0AAW9TIH1_RHIML</name>
<keyword evidence="2" id="KW-0812">Transmembrane</keyword>
<evidence type="ECO:0000313" key="5">
    <source>
        <dbReference type="Proteomes" id="UP000429484"/>
    </source>
</evidence>
<organism evidence="4 5">
    <name type="scientific">Rhizobium meliloti</name>
    <name type="common">Ensifer meliloti</name>
    <name type="synonym">Sinorhizobium meliloti</name>
    <dbReference type="NCBI Taxonomy" id="382"/>
    <lineage>
        <taxon>Bacteria</taxon>
        <taxon>Pseudomonadati</taxon>
        <taxon>Pseudomonadota</taxon>
        <taxon>Alphaproteobacteria</taxon>
        <taxon>Hyphomicrobiales</taxon>
        <taxon>Rhizobiaceae</taxon>
        <taxon>Sinorhizobium/Ensifer group</taxon>
        <taxon>Sinorhizobium</taxon>
    </lineage>
</organism>